<evidence type="ECO:0000313" key="2">
    <source>
        <dbReference type="WBParaSite" id="RSKR_0000376100.1"/>
    </source>
</evidence>
<organism evidence="1 2">
    <name type="scientific">Rhabditophanes sp. KR3021</name>
    <dbReference type="NCBI Taxonomy" id="114890"/>
    <lineage>
        <taxon>Eukaryota</taxon>
        <taxon>Metazoa</taxon>
        <taxon>Ecdysozoa</taxon>
        <taxon>Nematoda</taxon>
        <taxon>Chromadorea</taxon>
        <taxon>Rhabditida</taxon>
        <taxon>Tylenchina</taxon>
        <taxon>Panagrolaimomorpha</taxon>
        <taxon>Strongyloidoidea</taxon>
        <taxon>Alloionematidae</taxon>
        <taxon>Rhabditophanes</taxon>
    </lineage>
</organism>
<sequence length="232" mass="25574">MVYGCGNQLIKLFVFVSNFLIFFFGGIIFAFSLWANLDSKFSVHLRDYCESFGVDNMYADELSKYEASLWVLVGISAILIVIGFLGCCGACTENNGLLTMYTITLFVLTIIQVGAVVMALVSRPEFEEMVHNALKMSVKDGGTRKQLMPIEQIFKCCGATSDTKAVFVANNDCPEGFDSMPDCYTAITDVIQQKSDVIAVVGILLLIIQFFGMIFSCVLCKAFGERGPSYYA</sequence>
<proteinExistence type="predicted"/>
<dbReference type="Proteomes" id="UP000095286">
    <property type="component" value="Unplaced"/>
</dbReference>
<evidence type="ECO:0000313" key="1">
    <source>
        <dbReference type="Proteomes" id="UP000095286"/>
    </source>
</evidence>
<protein>
    <submittedName>
        <fullName evidence="2">Tetraspanin</fullName>
    </submittedName>
</protein>
<accession>A0AC35TT26</accession>
<reference evidence="2" key="1">
    <citation type="submission" date="2016-11" db="UniProtKB">
        <authorList>
            <consortium name="WormBaseParasite"/>
        </authorList>
    </citation>
    <scope>IDENTIFICATION</scope>
    <source>
        <strain evidence="2">KR3021</strain>
    </source>
</reference>
<name>A0AC35TT26_9BILA</name>
<dbReference type="WBParaSite" id="RSKR_0000376100.1">
    <property type="protein sequence ID" value="RSKR_0000376100.1"/>
    <property type="gene ID" value="RSKR_0000376100"/>
</dbReference>